<feature type="compositionally biased region" description="Polar residues" evidence="1">
    <location>
        <begin position="131"/>
        <end position="141"/>
    </location>
</feature>
<organism evidence="2 3">
    <name type="scientific">Dendrobium chrysotoxum</name>
    <name type="common">Orchid</name>
    <dbReference type="NCBI Taxonomy" id="161865"/>
    <lineage>
        <taxon>Eukaryota</taxon>
        <taxon>Viridiplantae</taxon>
        <taxon>Streptophyta</taxon>
        <taxon>Embryophyta</taxon>
        <taxon>Tracheophyta</taxon>
        <taxon>Spermatophyta</taxon>
        <taxon>Magnoliopsida</taxon>
        <taxon>Liliopsida</taxon>
        <taxon>Asparagales</taxon>
        <taxon>Orchidaceae</taxon>
        <taxon>Epidendroideae</taxon>
        <taxon>Malaxideae</taxon>
        <taxon>Dendrobiinae</taxon>
        <taxon>Dendrobium</taxon>
    </lineage>
</organism>
<dbReference type="AlphaFoldDB" id="A0AAV7G9N6"/>
<evidence type="ECO:0000313" key="2">
    <source>
        <dbReference type="EMBL" id="KAH0452383.1"/>
    </source>
</evidence>
<feature type="region of interest" description="Disordered" evidence="1">
    <location>
        <begin position="44"/>
        <end position="141"/>
    </location>
</feature>
<keyword evidence="3" id="KW-1185">Reference proteome</keyword>
<reference evidence="2 3" key="1">
    <citation type="journal article" date="2021" name="Hortic Res">
        <title>Chromosome-scale assembly of the Dendrobium chrysotoxum genome enhances the understanding of orchid evolution.</title>
        <authorList>
            <person name="Zhang Y."/>
            <person name="Zhang G.Q."/>
            <person name="Zhang D."/>
            <person name="Liu X.D."/>
            <person name="Xu X.Y."/>
            <person name="Sun W.H."/>
            <person name="Yu X."/>
            <person name="Zhu X."/>
            <person name="Wang Z.W."/>
            <person name="Zhao X."/>
            <person name="Zhong W.Y."/>
            <person name="Chen H."/>
            <person name="Yin W.L."/>
            <person name="Huang T."/>
            <person name="Niu S.C."/>
            <person name="Liu Z.J."/>
        </authorList>
    </citation>
    <scope>NUCLEOTIDE SEQUENCE [LARGE SCALE GENOMIC DNA]</scope>
    <source>
        <strain evidence="2">Lindl</strain>
    </source>
</reference>
<gene>
    <name evidence="2" type="ORF">IEQ34_019682</name>
</gene>
<name>A0AAV7G9N6_DENCH</name>
<dbReference type="Proteomes" id="UP000775213">
    <property type="component" value="Unassembled WGS sequence"/>
</dbReference>
<proteinExistence type="predicted"/>
<protein>
    <submittedName>
        <fullName evidence="2">Uncharacterized protein</fullName>
    </submittedName>
</protein>
<accession>A0AAV7G9N6</accession>
<sequence length="141" mass="15553">MSWPENFFTARNSYVTETPQTTLSARALELSIYGSMMNDMRGHFGSFRRSSQGRKSHSLSYPRVPTGTAANVRPLVSVQSEGNSMHTRLGTREAFRVAPMPPLPGRRRRRNVEGDDSSDDSGGEVIVRIDSPSTLSFSNGS</sequence>
<evidence type="ECO:0000256" key="1">
    <source>
        <dbReference type="SAM" id="MobiDB-lite"/>
    </source>
</evidence>
<dbReference type="EMBL" id="JAGFBR010000017">
    <property type="protein sequence ID" value="KAH0452383.1"/>
    <property type="molecule type" value="Genomic_DNA"/>
</dbReference>
<feature type="compositionally biased region" description="Polar residues" evidence="1">
    <location>
        <begin position="77"/>
        <end position="86"/>
    </location>
</feature>
<comment type="caution">
    <text evidence="2">The sequence shown here is derived from an EMBL/GenBank/DDBJ whole genome shotgun (WGS) entry which is preliminary data.</text>
</comment>
<evidence type="ECO:0000313" key="3">
    <source>
        <dbReference type="Proteomes" id="UP000775213"/>
    </source>
</evidence>